<proteinExistence type="predicted"/>
<name>A0A9D2USI0_ACILW</name>
<feature type="domain" description="Bacterial Ig" evidence="2">
    <location>
        <begin position="259"/>
        <end position="335"/>
    </location>
</feature>
<feature type="domain" description="Bacterial Ig" evidence="2">
    <location>
        <begin position="175"/>
        <end position="252"/>
    </location>
</feature>
<feature type="domain" description="Biofilm-associated protein BapA-like prefix-like" evidence="4">
    <location>
        <begin position="1"/>
        <end position="92"/>
    </location>
</feature>
<dbReference type="InterPro" id="IPR041498">
    <property type="entry name" value="Big_6"/>
</dbReference>
<evidence type="ECO:0000259" key="4">
    <source>
        <dbReference type="Pfam" id="PF22783"/>
    </source>
</evidence>
<dbReference type="Pfam" id="PF19077">
    <property type="entry name" value="Big_13"/>
    <property type="match status" value="1"/>
</dbReference>
<evidence type="ECO:0000313" key="6">
    <source>
        <dbReference type="Proteomes" id="UP000787156"/>
    </source>
</evidence>
<feature type="region of interest" description="Disordered" evidence="1">
    <location>
        <begin position="112"/>
        <end position="139"/>
    </location>
</feature>
<dbReference type="Pfam" id="PF17936">
    <property type="entry name" value="Big_6"/>
    <property type="match status" value="4"/>
</dbReference>
<accession>A0A9D2USI0</accession>
<feature type="compositionally biased region" description="Basic and acidic residues" evidence="1">
    <location>
        <begin position="347"/>
        <end position="356"/>
    </location>
</feature>
<reference evidence="5" key="1">
    <citation type="journal article" date="2021" name="PeerJ">
        <title>Extensive microbial diversity within the chicken gut microbiome revealed by metagenomics and culture.</title>
        <authorList>
            <person name="Gilroy R."/>
            <person name="Ravi A."/>
            <person name="Getino M."/>
            <person name="Pursley I."/>
            <person name="Horton D.L."/>
            <person name="Alikhan N.F."/>
            <person name="Baker D."/>
            <person name="Gharbi K."/>
            <person name="Hall N."/>
            <person name="Watson M."/>
            <person name="Adriaenssens E.M."/>
            <person name="Foster-Nyarko E."/>
            <person name="Jarju S."/>
            <person name="Secka A."/>
            <person name="Antonio M."/>
            <person name="Oren A."/>
            <person name="Chaudhuri R.R."/>
            <person name="La Ragione R."/>
            <person name="Hildebrand F."/>
            <person name="Pallen M.J."/>
        </authorList>
    </citation>
    <scope>NUCLEOTIDE SEQUENCE</scope>
    <source>
        <strain evidence="5">CHK135-1449</strain>
    </source>
</reference>
<feature type="compositionally biased region" description="Low complexity" evidence="1">
    <location>
        <begin position="119"/>
        <end position="129"/>
    </location>
</feature>
<dbReference type="InterPro" id="IPR013783">
    <property type="entry name" value="Ig-like_fold"/>
</dbReference>
<comment type="caution">
    <text evidence="5">The sequence shown here is derived from an EMBL/GenBank/DDBJ whole genome shotgun (WGS) entry which is preliminary data.</text>
</comment>
<feature type="domain" description="Bacterial Ig-like" evidence="3">
    <location>
        <begin position="523"/>
        <end position="612"/>
    </location>
</feature>
<feature type="domain" description="Bacterial Ig" evidence="2">
    <location>
        <begin position="343"/>
        <end position="422"/>
    </location>
</feature>
<evidence type="ECO:0000256" key="1">
    <source>
        <dbReference type="SAM" id="MobiDB-lite"/>
    </source>
</evidence>
<evidence type="ECO:0000313" key="5">
    <source>
        <dbReference type="EMBL" id="HJF27911.1"/>
    </source>
</evidence>
<dbReference type="InterPro" id="IPR048051">
    <property type="entry name" value="BapA-like_prefix-like"/>
</dbReference>
<feature type="domain" description="Bacterial Ig" evidence="2">
    <location>
        <begin position="428"/>
        <end position="504"/>
    </location>
</feature>
<dbReference type="NCBIfam" id="NF033510">
    <property type="entry name" value="Ca_tandemer"/>
    <property type="match status" value="5"/>
</dbReference>
<dbReference type="InterPro" id="IPR044016">
    <property type="entry name" value="Big_13"/>
</dbReference>
<dbReference type="NCBIfam" id="NF033677">
    <property type="entry name" value="biofilm_BapA_N"/>
    <property type="match status" value="1"/>
</dbReference>
<gene>
    <name evidence="5" type="ORF">K8V79_06645</name>
</gene>
<dbReference type="Proteomes" id="UP000787156">
    <property type="component" value="Unassembled WGS sequence"/>
</dbReference>
<feature type="region of interest" description="Disordered" evidence="1">
    <location>
        <begin position="324"/>
        <end position="365"/>
    </location>
</feature>
<dbReference type="Gene3D" id="2.60.40.10">
    <property type="entry name" value="Immunoglobulins"/>
    <property type="match status" value="5"/>
</dbReference>
<dbReference type="EMBL" id="DYWX01000071">
    <property type="protein sequence ID" value="HJF27911.1"/>
    <property type="molecule type" value="Genomic_DNA"/>
</dbReference>
<protein>
    <submittedName>
        <fullName evidence="5">Ig-like domain-containing protein</fullName>
    </submittedName>
</protein>
<evidence type="ECO:0000259" key="3">
    <source>
        <dbReference type="Pfam" id="PF19077"/>
    </source>
</evidence>
<organism evidence="5 6">
    <name type="scientific">Acinetobacter lwoffii</name>
    <dbReference type="NCBI Taxonomy" id="28090"/>
    <lineage>
        <taxon>Bacteria</taxon>
        <taxon>Pseudomonadati</taxon>
        <taxon>Pseudomonadota</taxon>
        <taxon>Gammaproteobacteria</taxon>
        <taxon>Moraxellales</taxon>
        <taxon>Moraxellaceae</taxon>
        <taxon>Acinetobacter</taxon>
    </lineage>
</organism>
<evidence type="ECO:0000259" key="2">
    <source>
        <dbReference type="Pfam" id="PF17936"/>
    </source>
</evidence>
<reference evidence="5" key="2">
    <citation type="submission" date="2021-09" db="EMBL/GenBank/DDBJ databases">
        <authorList>
            <person name="Gilroy R."/>
        </authorList>
    </citation>
    <scope>NUCLEOTIDE SEQUENCE</scope>
    <source>
        <strain evidence="5">CHK135-1449</strain>
    </source>
</reference>
<dbReference type="Pfam" id="PF22783">
    <property type="entry name" value="BapA_N"/>
    <property type="match status" value="1"/>
</dbReference>
<sequence>MTRIIVIAKSSHTVLHNSQTAKVNLIQPSYVKVAMHKEDIASLTRAENNCIITLKNGQVIVIENFFIDDIGENNILLFNGTLSEYEQAEFDIHGEFIDYTPVNEKLQNVRSETVAPDSNTQMQTATANPTTPPEEDDSPSLLKAGLAVLAAEAAYLVAFKDDGDSKDKNIDRIPPIKPTAKLDEDGKVITGQAEAGSTVYVKDAKGEILGQAQADSDGNYEITLDRPITDGEKVEVFAKDSAGNESQKQVVTGNKDTLAPEAANAQVNDDGSMVFGYAEAGTKVYLYTADGELGPVTVAPDGSFSLSVKPALKPGETAKVVVEDEAGNRSEESSVEIGQDTLAPDQPKFEVKEDGSSLKGQAEANSTIEIKDSNGNLIGRGQANDQGDFEIILNPALAEGKTASITVKDAAGNTSKPMDITAGQDNIAPDAPSVTLNEQGTEITGQAEPGSRIEIRKGNSLLGFGTVDDDGNYTIKLSPALTDGELAKVYAIDAAGNQSDPIDIRGSKDTEAPSAPFLSKVYDDTGESEVSIKSGGSTQDGTPVFEGTGEKYATITIYQNGVAIATVEVGADRKWTYTPELDLDPGKYSYSFSQTDLAGNISDKSAAFEFTVEAADPETLLADTTGVNEELTSAASQLVALELLLNDSAQTEINAVEEQEFDIHSLLSRDDEISFNQTEIDLESLNLDKVVMDDSAAERALAEKSTEPMAVLQSVQMADLTHVRMDLDELQHPSWAFV</sequence>
<dbReference type="AlphaFoldDB" id="A0A9D2USI0"/>